<feature type="transmembrane region" description="Helical" evidence="7">
    <location>
        <begin position="60"/>
        <end position="79"/>
    </location>
</feature>
<protein>
    <submittedName>
        <fullName evidence="9">MFS transporter</fullName>
    </submittedName>
</protein>
<proteinExistence type="predicted"/>
<dbReference type="PANTHER" id="PTHR43266">
    <property type="entry name" value="MACROLIDE-EFFLUX PROTEIN"/>
    <property type="match status" value="1"/>
</dbReference>
<dbReference type="SUPFAM" id="SSF103473">
    <property type="entry name" value="MFS general substrate transporter"/>
    <property type="match status" value="1"/>
</dbReference>
<keyword evidence="5 7" id="KW-1133">Transmembrane helix</keyword>
<feature type="transmembrane region" description="Helical" evidence="7">
    <location>
        <begin position="249"/>
        <end position="269"/>
    </location>
</feature>
<reference evidence="9 10" key="1">
    <citation type="submission" date="2021-10" db="EMBL/GenBank/DDBJ databases">
        <title>Anaerobic single-cell dispensing facilitates the cultivation of human gut bacteria.</title>
        <authorList>
            <person name="Afrizal A."/>
        </authorList>
    </citation>
    <scope>NUCLEOTIDE SEQUENCE [LARGE SCALE GENOMIC DNA]</scope>
    <source>
        <strain evidence="9 10">CLA-AA-H200</strain>
    </source>
</reference>
<feature type="transmembrane region" description="Helical" evidence="7">
    <location>
        <begin position="206"/>
        <end position="229"/>
    </location>
</feature>
<evidence type="ECO:0000313" key="10">
    <source>
        <dbReference type="Proteomes" id="UP001198151"/>
    </source>
</evidence>
<organism evidence="9 10">
    <name type="scientific">Ruminococcus turbiniformis</name>
    <dbReference type="NCBI Taxonomy" id="2881258"/>
    <lineage>
        <taxon>Bacteria</taxon>
        <taxon>Bacillati</taxon>
        <taxon>Bacillota</taxon>
        <taxon>Clostridia</taxon>
        <taxon>Eubacteriales</taxon>
        <taxon>Oscillospiraceae</taxon>
        <taxon>Ruminococcus</taxon>
    </lineage>
</organism>
<keyword evidence="2" id="KW-0813">Transport</keyword>
<feature type="transmembrane region" description="Helical" evidence="7">
    <location>
        <begin position="125"/>
        <end position="148"/>
    </location>
</feature>
<dbReference type="PROSITE" id="PS50850">
    <property type="entry name" value="MFS"/>
    <property type="match status" value="1"/>
</dbReference>
<feature type="transmembrane region" description="Helical" evidence="7">
    <location>
        <begin position="377"/>
        <end position="395"/>
    </location>
</feature>
<sequence>MGQIISLFGNATIRFVLPLYLLNLTGSSALYGTVTACAFIPSVLLSPVGGIIADRVNKRNIMVVLDFFTSAVILVFSFLMNGTDIVLLTAITLMLLYGIAGAYQPSVQASIPALVHEEQFMKANSVINTVSSFSSLIGPALGGVLYSAYGLRPILYVCAVCFFLSAVMEIFIHIPFQRQESGGSMLKTAAADFSESARFIRKEKPVIGKAVLVVCGINLFLSAMIIVALPYLVTEVLDLESGISNTLYGFSQGALAAGGLTGGICAGIFSRRLSFQKAGNLLILCAVCVFPMGASLLLISSAVANYIVITVCCFAIMLFSSIFTVQIMSFIQAETPQNLVGKVIAVSLTLSMCSQPLGNAFYGIFFELCSHAEYVPVIFSGAVSLLIAAGAGRLFRKGR</sequence>
<keyword evidence="6 7" id="KW-0472">Membrane</keyword>
<dbReference type="Gene3D" id="1.20.1250.20">
    <property type="entry name" value="MFS general substrate transporter like domains"/>
    <property type="match status" value="1"/>
</dbReference>
<keyword evidence="3" id="KW-1003">Cell membrane</keyword>
<evidence type="ECO:0000256" key="7">
    <source>
        <dbReference type="SAM" id="Phobius"/>
    </source>
</evidence>
<name>A0ABS8FU97_9FIRM</name>
<evidence type="ECO:0000256" key="3">
    <source>
        <dbReference type="ARBA" id="ARBA00022475"/>
    </source>
</evidence>
<feature type="transmembrane region" description="Helical" evidence="7">
    <location>
        <begin position="343"/>
        <end position="365"/>
    </location>
</feature>
<feature type="transmembrane region" description="Helical" evidence="7">
    <location>
        <begin position="281"/>
        <end position="300"/>
    </location>
</feature>
<accession>A0ABS8FU97</accession>
<dbReference type="CDD" id="cd06173">
    <property type="entry name" value="MFS_MefA_like"/>
    <property type="match status" value="1"/>
</dbReference>
<evidence type="ECO:0000256" key="6">
    <source>
        <dbReference type="ARBA" id="ARBA00023136"/>
    </source>
</evidence>
<gene>
    <name evidence="9" type="ORF">LKD70_01895</name>
</gene>
<dbReference type="Pfam" id="PF07690">
    <property type="entry name" value="MFS_1"/>
    <property type="match status" value="1"/>
</dbReference>
<feature type="domain" description="Major facilitator superfamily (MFS) profile" evidence="8">
    <location>
        <begin position="1"/>
        <end position="399"/>
    </location>
</feature>
<comment type="subcellular location">
    <subcellularLocation>
        <location evidence="1">Cell membrane</location>
        <topology evidence="1">Multi-pass membrane protein</topology>
    </subcellularLocation>
</comment>
<evidence type="ECO:0000313" key="9">
    <source>
        <dbReference type="EMBL" id="MCC2253204.1"/>
    </source>
</evidence>
<dbReference type="InterPro" id="IPR011701">
    <property type="entry name" value="MFS"/>
</dbReference>
<dbReference type="PANTHER" id="PTHR43266:SF9">
    <property type="entry name" value="PERMEASE, MAJOR FACILITATOR SUPERFAMILY-RELATED"/>
    <property type="match status" value="1"/>
</dbReference>
<evidence type="ECO:0000256" key="1">
    <source>
        <dbReference type="ARBA" id="ARBA00004651"/>
    </source>
</evidence>
<feature type="transmembrane region" description="Helical" evidence="7">
    <location>
        <begin position="85"/>
        <end position="104"/>
    </location>
</feature>
<feature type="transmembrane region" description="Helical" evidence="7">
    <location>
        <begin position="29"/>
        <end position="53"/>
    </location>
</feature>
<evidence type="ECO:0000259" key="8">
    <source>
        <dbReference type="PROSITE" id="PS50850"/>
    </source>
</evidence>
<dbReference type="EMBL" id="JAJEQX010000002">
    <property type="protein sequence ID" value="MCC2253204.1"/>
    <property type="molecule type" value="Genomic_DNA"/>
</dbReference>
<comment type="caution">
    <text evidence="9">The sequence shown here is derived from an EMBL/GenBank/DDBJ whole genome shotgun (WGS) entry which is preliminary data.</text>
</comment>
<evidence type="ECO:0000256" key="5">
    <source>
        <dbReference type="ARBA" id="ARBA00022989"/>
    </source>
</evidence>
<evidence type="ECO:0000256" key="2">
    <source>
        <dbReference type="ARBA" id="ARBA00022448"/>
    </source>
</evidence>
<feature type="transmembrane region" description="Helical" evidence="7">
    <location>
        <begin position="306"/>
        <end position="331"/>
    </location>
</feature>
<dbReference type="InterPro" id="IPR036259">
    <property type="entry name" value="MFS_trans_sf"/>
</dbReference>
<evidence type="ECO:0000256" key="4">
    <source>
        <dbReference type="ARBA" id="ARBA00022692"/>
    </source>
</evidence>
<keyword evidence="10" id="KW-1185">Reference proteome</keyword>
<dbReference type="Proteomes" id="UP001198151">
    <property type="component" value="Unassembled WGS sequence"/>
</dbReference>
<keyword evidence="4 7" id="KW-0812">Transmembrane</keyword>
<feature type="transmembrane region" description="Helical" evidence="7">
    <location>
        <begin position="154"/>
        <end position="176"/>
    </location>
</feature>
<dbReference type="InterPro" id="IPR020846">
    <property type="entry name" value="MFS_dom"/>
</dbReference>